<sequence length="154" mass="17160">VTHNQLNVLDLSLLEEDSAITKEELETLSRNMALSLRQLIDQRDKGGEVRRNIKDRRSFLPVYLCFETLTLPVPVQVIVDLIQERDFLASQQSREGSRGLGLSSPERGRSCDDAGASGSGASPLASALTKEEKQHLAVELADTKAKLRRYRQEV</sequence>
<organism evidence="2">
    <name type="scientific">Tetraodon nigroviridis</name>
    <name type="common">Spotted green pufferfish</name>
    <name type="synonym">Chelonodon nigroviridis</name>
    <dbReference type="NCBI Taxonomy" id="99883"/>
    <lineage>
        <taxon>Eukaryota</taxon>
        <taxon>Metazoa</taxon>
        <taxon>Chordata</taxon>
        <taxon>Craniata</taxon>
        <taxon>Vertebrata</taxon>
        <taxon>Euteleostomi</taxon>
        <taxon>Actinopterygii</taxon>
        <taxon>Neopterygii</taxon>
        <taxon>Teleostei</taxon>
        <taxon>Neoteleostei</taxon>
        <taxon>Acanthomorphata</taxon>
        <taxon>Eupercaria</taxon>
        <taxon>Tetraodontiformes</taxon>
        <taxon>Tetradontoidea</taxon>
        <taxon>Tetraodontidae</taxon>
        <taxon>Tetraodon</taxon>
    </lineage>
</organism>
<dbReference type="EMBL" id="CAAE01008764">
    <property type="protein sequence ID" value="CAF91515.1"/>
    <property type="molecule type" value="Genomic_DNA"/>
</dbReference>
<evidence type="ECO:0000256" key="1">
    <source>
        <dbReference type="SAM" id="MobiDB-lite"/>
    </source>
</evidence>
<dbReference type="GO" id="GO:0030705">
    <property type="term" value="P:cytoskeleton-dependent intracellular transport"/>
    <property type="evidence" value="ECO:0007669"/>
    <property type="project" value="TreeGrafter"/>
</dbReference>
<gene>
    <name evidence="2" type="ORF">GSTENG00006312001</name>
</gene>
<feature type="non-terminal residue" evidence="2">
    <location>
        <position position="154"/>
    </location>
</feature>
<reference evidence="2" key="1">
    <citation type="journal article" date="2004" name="Nature">
        <title>Genome duplication in the teleost fish Tetraodon nigroviridis reveals the early vertebrate proto-karyotype.</title>
        <authorList>
            <person name="Jaillon O."/>
            <person name="Aury J.-M."/>
            <person name="Brunet F."/>
            <person name="Petit J.-L."/>
            <person name="Stange-Thomann N."/>
            <person name="Mauceli E."/>
            <person name="Bouneau L."/>
            <person name="Fischer C."/>
            <person name="Ozouf-Costaz C."/>
            <person name="Bernot A."/>
            <person name="Nicaud S."/>
            <person name="Jaffe D."/>
            <person name="Fisher S."/>
            <person name="Lutfalla G."/>
            <person name="Dossat C."/>
            <person name="Segurens B."/>
            <person name="Dasilva C."/>
            <person name="Salanoubat M."/>
            <person name="Levy M."/>
            <person name="Boudet N."/>
            <person name="Castellano S."/>
            <person name="Anthouard V."/>
            <person name="Jubin C."/>
            <person name="Castelli V."/>
            <person name="Katinka M."/>
            <person name="Vacherie B."/>
            <person name="Biemont C."/>
            <person name="Skalli Z."/>
            <person name="Cattolico L."/>
            <person name="Poulain J."/>
            <person name="De Berardinis V."/>
            <person name="Cruaud C."/>
            <person name="Duprat S."/>
            <person name="Brottier P."/>
            <person name="Coutanceau J.-P."/>
            <person name="Gouzy J."/>
            <person name="Parra G."/>
            <person name="Lardier G."/>
            <person name="Chapple C."/>
            <person name="McKernan K.J."/>
            <person name="McEwan P."/>
            <person name="Bosak S."/>
            <person name="Kellis M."/>
            <person name="Volff J.-N."/>
            <person name="Guigo R."/>
            <person name="Zody M.C."/>
            <person name="Mesirov J."/>
            <person name="Lindblad-Toh K."/>
            <person name="Birren B."/>
            <person name="Nusbaum C."/>
            <person name="Kahn D."/>
            <person name="Robinson-Rechavi M."/>
            <person name="Laudet V."/>
            <person name="Schachter V."/>
            <person name="Quetier F."/>
            <person name="Saurin W."/>
            <person name="Scarpelli C."/>
            <person name="Wincker P."/>
            <person name="Lander E.S."/>
            <person name="Weissenbach J."/>
            <person name="Roest Crollius H."/>
        </authorList>
    </citation>
    <scope>NUCLEOTIDE SEQUENCE [LARGE SCALE GENOMIC DNA]</scope>
</reference>
<accession>Q4T6G7</accession>
<dbReference type="AlphaFoldDB" id="Q4T6G7"/>
<proteinExistence type="predicted"/>
<dbReference type="GO" id="GO:0051959">
    <property type="term" value="F:dynein light intermediate chain binding"/>
    <property type="evidence" value="ECO:0007669"/>
    <property type="project" value="TreeGrafter"/>
</dbReference>
<feature type="region of interest" description="Disordered" evidence="1">
    <location>
        <begin position="90"/>
        <end position="128"/>
    </location>
</feature>
<protein>
    <submittedName>
        <fullName evidence="2">(spotted green pufferfish) hypothetical protein</fullName>
    </submittedName>
</protein>
<dbReference type="GO" id="GO:0031122">
    <property type="term" value="P:cytoplasmic microtubule organization"/>
    <property type="evidence" value="ECO:0007669"/>
    <property type="project" value="TreeGrafter"/>
</dbReference>
<reference evidence="2" key="2">
    <citation type="submission" date="2004-02" db="EMBL/GenBank/DDBJ databases">
        <authorList>
            <consortium name="Genoscope"/>
            <consortium name="Whitehead Institute Centre for Genome Research"/>
        </authorList>
    </citation>
    <scope>NUCLEOTIDE SEQUENCE</scope>
</reference>
<dbReference type="GO" id="GO:0005737">
    <property type="term" value="C:cytoplasm"/>
    <property type="evidence" value="ECO:0007669"/>
    <property type="project" value="TreeGrafter"/>
</dbReference>
<evidence type="ECO:0000313" key="2">
    <source>
        <dbReference type="EMBL" id="CAF91515.1"/>
    </source>
</evidence>
<dbReference type="GO" id="GO:0005813">
    <property type="term" value="C:centrosome"/>
    <property type="evidence" value="ECO:0007669"/>
    <property type="project" value="TreeGrafter"/>
</dbReference>
<feature type="compositionally biased region" description="Low complexity" evidence="1">
    <location>
        <begin position="114"/>
        <end position="128"/>
    </location>
</feature>
<name>Q4T6G7_TETNG</name>
<dbReference type="OrthoDB" id="8956752at2759"/>
<comment type="caution">
    <text evidence="2">The sequence shown here is derived from an EMBL/GenBank/DDBJ whole genome shotgun (WGS) entry which is preliminary data.</text>
</comment>
<dbReference type="KEGG" id="tng:GSTEN00006312G001"/>
<dbReference type="GO" id="GO:0008017">
    <property type="term" value="F:microtubule binding"/>
    <property type="evidence" value="ECO:0007669"/>
    <property type="project" value="TreeGrafter"/>
</dbReference>
<dbReference type="PANTHER" id="PTHR18947:SF31">
    <property type="entry name" value="PROTEIN DAPLE"/>
    <property type="match status" value="1"/>
</dbReference>
<dbReference type="PANTHER" id="PTHR18947">
    <property type="entry name" value="HOOK PROTEINS"/>
    <property type="match status" value="1"/>
</dbReference>
<feature type="non-terminal residue" evidence="2">
    <location>
        <position position="1"/>
    </location>
</feature>